<accession>A0A849L7S0</accession>
<dbReference type="AlphaFoldDB" id="A0A849L7S0"/>
<comment type="caution">
    <text evidence="1">The sequence shown here is derived from an EMBL/GenBank/DDBJ whole genome shotgun (WGS) entry which is preliminary data.</text>
</comment>
<dbReference type="Proteomes" id="UP000572377">
    <property type="component" value="Unassembled WGS sequence"/>
</dbReference>
<protein>
    <submittedName>
        <fullName evidence="1">Uncharacterized protein</fullName>
    </submittedName>
</protein>
<evidence type="ECO:0000313" key="2">
    <source>
        <dbReference type="Proteomes" id="UP000572377"/>
    </source>
</evidence>
<sequence>MKQQLKNLIERVLIARPDASPTDFRNLVPDLRGKTDEEIEKLVAPIRNQRPGGRT</sequence>
<dbReference type="EMBL" id="JABFBC010000005">
    <property type="protein sequence ID" value="NNU82097.1"/>
    <property type="molecule type" value="Genomic_DNA"/>
</dbReference>
<proteinExistence type="predicted"/>
<organism evidence="1 2">
    <name type="scientific">Halovulum dunhuangense</name>
    <dbReference type="NCBI Taxonomy" id="1505036"/>
    <lineage>
        <taxon>Bacteria</taxon>
        <taxon>Pseudomonadati</taxon>
        <taxon>Pseudomonadota</taxon>
        <taxon>Alphaproteobacteria</taxon>
        <taxon>Rhodobacterales</taxon>
        <taxon>Paracoccaceae</taxon>
        <taxon>Halovulum</taxon>
    </lineage>
</organism>
<evidence type="ECO:0000313" key="1">
    <source>
        <dbReference type="EMBL" id="NNU82097.1"/>
    </source>
</evidence>
<keyword evidence="2" id="KW-1185">Reference proteome</keyword>
<gene>
    <name evidence="1" type="ORF">HMH01_16795</name>
</gene>
<reference evidence="1 2" key="1">
    <citation type="submission" date="2020-05" db="EMBL/GenBank/DDBJ databases">
        <title>Gimesia benthica sp. nov., a novel planctomycete isolated from a deep-sea water sample of the Northwest Indian Ocean.</title>
        <authorList>
            <person name="Wang J."/>
            <person name="Ruan C."/>
            <person name="Song L."/>
            <person name="Zhu Y."/>
            <person name="Li A."/>
            <person name="Zheng X."/>
            <person name="Wang L."/>
            <person name="Lu Z."/>
            <person name="Huang Y."/>
            <person name="Du W."/>
            <person name="Zhou Y."/>
            <person name="Huang L."/>
            <person name="Dai X."/>
        </authorList>
    </citation>
    <scope>NUCLEOTIDE SEQUENCE [LARGE SCALE GENOMIC DNA]</scope>
    <source>
        <strain evidence="1 2">YYQ-30</strain>
    </source>
</reference>
<dbReference type="RefSeq" id="WP_171326959.1">
    <property type="nucleotide sequence ID" value="NZ_JABFBC010000005.1"/>
</dbReference>
<name>A0A849L7S0_9RHOB</name>